<organism evidence="2">
    <name type="scientific">viral metagenome</name>
    <dbReference type="NCBI Taxonomy" id="1070528"/>
    <lineage>
        <taxon>unclassified sequences</taxon>
        <taxon>metagenomes</taxon>
        <taxon>organismal metagenomes</taxon>
    </lineage>
</organism>
<feature type="domain" description="Farnesoic acid O-methyl transferase" evidence="1">
    <location>
        <begin position="75"/>
        <end position="183"/>
    </location>
</feature>
<accession>A0A6C0I4H4</accession>
<proteinExistence type="predicted"/>
<dbReference type="EMBL" id="MN740090">
    <property type="protein sequence ID" value="QHT87480.1"/>
    <property type="molecule type" value="Genomic_DNA"/>
</dbReference>
<dbReference type="AlphaFoldDB" id="A0A6C0I4H4"/>
<name>A0A6C0I4H4_9ZZZZ</name>
<protein>
    <recommendedName>
        <fullName evidence="1">Farnesoic acid O-methyl transferase domain-containing protein</fullName>
    </recommendedName>
</protein>
<dbReference type="Pfam" id="PF12248">
    <property type="entry name" value="Methyltransf_FA"/>
    <property type="match status" value="1"/>
</dbReference>
<evidence type="ECO:0000259" key="1">
    <source>
        <dbReference type="Pfam" id="PF12248"/>
    </source>
</evidence>
<evidence type="ECO:0000313" key="2">
    <source>
        <dbReference type="EMBL" id="QHT87480.1"/>
    </source>
</evidence>
<sequence>MKNIVTVFSGRKANIQILKKYLEKALELNIIHEVHFWNYAKNSHDEEYLKSISNLKRSSSFESGNYMLITPVVSNNSFELNVKAPSDIHIKIANADTEYEIVLGGWNNTKSVIRENGNEICSLTQDDIADWRNYNTFKITINNDILNIAKNDELLMSQKIQRNFVMKHIYSKTGFCSIGDFMYNTTQNKGFYFMDTCEKSWRCYYKHYSNKSFENDIIMKCDDDIIFIDLYKLPKFIDFVKNNDYDLVFANTLNNGVSAYFQQNKYNLIPKELMDLEYPNEGFCGSLWESGKKAEALHDFFIENYETFLNYEYNNEIIPIETRFSINFFGYKGSKWNKINDCYRDDEYNLTVKYVKYKEFKNILYSDFYVSHLSFYKQNQTGIDLNKLTGKYDKLFHSIEEKGRFNLQP</sequence>
<dbReference type="InterPro" id="IPR022041">
    <property type="entry name" value="Methyltransf_FA"/>
</dbReference>
<reference evidence="2" key="1">
    <citation type="journal article" date="2020" name="Nature">
        <title>Giant virus diversity and host interactions through global metagenomics.</title>
        <authorList>
            <person name="Schulz F."/>
            <person name="Roux S."/>
            <person name="Paez-Espino D."/>
            <person name="Jungbluth S."/>
            <person name="Walsh D.A."/>
            <person name="Denef V.J."/>
            <person name="McMahon K.D."/>
            <person name="Konstantinidis K.T."/>
            <person name="Eloe-Fadrosh E.A."/>
            <person name="Kyrpides N.C."/>
            <person name="Woyke T."/>
        </authorList>
    </citation>
    <scope>NUCLEOTIDE SEQUENCE</scope>
    <source>
        <strain evidence="2">GVMAG-M-3300023184-190</strain>
    </source>
</reference>